<proteinExistence type="predicted"/>
<evidence type="ECO:0000256" key="2">
    <source>
        <dbReference type="ARBA" id="ARBA00022803"/>
    </source>
</evidence>
<keyword evidence="1" id="KW-0677">Repeat</keyword>
<name>A0A8H9C684_9HYPH</name>
<keyword evidence="2 3" id="KW-0802">TPR repeat</keyword>
<dbReference type="Gene3D" id="1.25.40.10">
    <property type="entry name" value="Tetratricopeptide repeat domain"/>
    <property type="match status" value="4"/>
</dbReference>
<dbReference type="InterPro" id="IPR051012">
    <property type="entry name" value="CellSynth/LPSAsmb/PSIAsmb"/>
</dbReference>
<dbReference type="KEGG" id="mind:mvi_20890"/>
<evidence type="ECO:0000256" key="3">
    <source>
        <dbReference type="PROSITE-ProRule" id="PRU00339"/>
    </source>
</evidence>
<dbReference type="RefSeq" id="WP_207182655.1">
    <property type="nucleotide sequence ID" value="NZ_AP024145.1"/>
</dbReference>
<reference evidence="4" key="1">
    <citation type="submission" date="2020-11" db="EMBL/GenBank/DDBJ databases">
        <title>Complete genome sequence of a novel pathogenic Methylobacterium strain isolated from rice in Vietnam.</title>
        <authorList>
            <person name="Lai K."/>
            <person name="Okazaki S."/>
            <person name="Higashi K."/>
            <person name="Mori H."/>
            <person name="Toyoda A."/>
            <person name="Kurokawa K."/>
        </authorList>
    </citation>
    <scope>NUCLEOTIDE SEQUENCE</scope>
    <source>
        <strain evidence="4">VL1</strain>
    </source>
</reference>
<dbReference type="PROSITE" id="PS50005">
    <property type="entry name" value="TPR"/>
    <property type="match status" value="1"/>
</dbReference>
<gene>
    <name evidence="4" type="ORF">mvi_20890</name>
</gene>
<dbReference type="SUPFAM" id="SSF48452">
    <property type="entry name" value="TPR-like"/>
    <property type="match status" value="2"/>
</dbReference>
<evidence type="ECO:0000313" key="4">
    <source>
        <dbReference type="EMBL" id="BCM83628.1"/>
    </source>
</evidence>
<dbReference type="SMART" id="SM00028">
    <property type="entry name" value="TPR"/>
    <property type="match status" value="7"/>
</dbReference>
<protein>
    <recommendedName>
        <fullName evidence="6">Tetratricopeptide repeat protein</fullName>
    </recommendedName>
</protein>
<dbReference type="Pfam" id="PF13432">
    <property type="entry name" value="TPR_16"/>
    <property type="match status" value="2"/>
</dbReference>
<feature type="repeat" description="TPR" evidence="3">
    <location>
        <begin position="340"/>
        <end position="373"/>
    </location>
</feature>
<organism evidence="4 5">
    <name type="scientific">Methylobacterium indicum</name>
    <dbReference type="NCBI Taxonomy" id="1775910"/>
    <lineage>
        <taxon>Bacteria</taxon>
        <taxon>Pseudomonadati</taxon>
        <taxon>Pseudomonadota</taxon>
        <taxon>Alphaproteobacteria</taxon>
        <taxon>Hyphomicrobiales</taxon>
        <taxon>Methylobacteriaceae</taxon>
        <taxon>Methylobacterium</taxon>
    </lineage>
</organism>
<dbReference type="PANTHER" id="PTHR45586">
    <property type="entry name" value="TPR REPEAT-CONTAINING PROTEIN PA4667"/>
    <property type="match status" value="1"/>
</dbReference>
<dbReference type="InterPro" id="IPR019734">
    <property type="entry name" value="TPR_rpt"/>
</dbReference>
<evidence type="ECO:0000256" key="1">
    <source>
        <dbReference type="ARBA" id="ARBA00022737"/>
    </source>
</evidence>
<accession>A0A8H9C684</accession>
<evidence type="ECO:0000313" key="5">
    <source>
        <dbReference type="Proteomes" id="UP000663508"/>
    </source>
</evidence>
<sequence>MSQKDIVYTTIGTCRVAEPLGAAVQIRHLRRNTTNIYGFIHTAREALQQIDYLDGREIPAELGRFLSQDGVLMRSPRPRTDVFVVEISSAKEIVFDQWLLQINHLEKNFRDRPGLIDAFFRLKGERDPDLRLQRLSALPGFAQVDDLERRILLEGYVRTTTRDELEAEMAEIVARLKPTPVVFVNHINVPDAQGHPIESRARLCGWVQEICAEAGYPNFDPTPHVTAHGQARALAEAGRDLNHYEASFKPVLGGILVDEVLAPLLGRAAAAGRVTLDILSSTPVQAPAGQFPSGSAVPAQMAPAQIVAGLNEAKKRIADGDLDEAEVILHGLAAEDGRHAGLHTLLGTVAFHRGDTTAATAEFREAVELDPAALEPRAMLVKSALRMGKVEEACSIAADLVRRSPDDLRILLVSAKAMMRGRFFPEAIAIWRRIALIRPELVLPLIETARCEMKARNFEAALAAADEALARDAQEAGALVIKADALLKLRRMRELAAVSLDLAGIEPKAAMAAIPALISARYPEEAAAIVATARDTGEVDIDAVMRAALIRTLEQRGKVASEREDTPAAAAAWKAILLIDPDSARAAQGLRRLFSPLIAAARARAAEGDVPGAVAAYEAALAIQGDNVRILRELALTHDKAGQWLRASQRWAQLARLSPDTTDYEKRAGRAAMRAERYDLAVRIYHELDAAGDEQGARLLTSALRRLVRAMREDFAAGHLEVAAFKAAIVLEVSPGSEVGQRTFRRVMSSYSRRLREAVATEDAALQEEICRKMLELEPNRPDALKVLSRLYRTAKRHRDGIEVLQRLTEIEPDDTRHWVKLARSCRAIRLYDRGVPAALRALEIEPGDAATVSLLSDMLNRQAAA</sequence>
<dbReference type="AlphaFoldDB" id="A0A8H9C684"/>
<dbReference type="PANTHER" id="PTHR45586:SF1">
    <property type="entry name" value="LIPOPOLYSACCHARIDE ASSEMBLY PROTEIN B"/>
    <property type="match status" value="1"/>
</dbReference>
<dbReference type="InterPro" id="IPR011990">
    <property type="entry name" value="TPR-like_helical_dom_sf"/>
</dbReference>
<evidence type="ECO:0008006" key="6">
    <source>
        <dbReference type="Google" id="ProtNLM"/>
    </source>
</evidence>
<dbReference type="EMBL" id="AP024145">
    <property type="protein sequence ID" value="BCM83628.1"/>
    <property type="molecule type" value="Genomic_DNA"/>
</dbReference>
<dbReference type="Proteomes" id="UP000663508">
    <property type="component" value="Chromosome"/>
</dbReference>